<protein>
    <submittedName>
        <fullName evidence="1">Uncharacterized protein</fullName>
    </submittedName>
</protein>
<dbReference type="AlphaFoldDB" id="A0A1B6M5N7"/>
<evidence type="ECO:0000313" key="1">
    <source>
        <dbReference type="EMBL" id="JAT31232.1"/>
    </source>
</evidence>
<accession>A0A1B6M5N7</accession>
<reference evidence="1" key="1">
    <citation type="submission" date="2015-11" db="EMBL/GenBank/DDBJ databases">
        <title>De novo transcriptome assembly of four potential Pierce s Disease insect vectors from Arizona vineyards.</title>
        <authorList>
            <person name="Tassone E.E."/>
        </authorList>
    </citation>
    <scope>NUCLEOTIDE SEQUENCE</scope>
</reference>
<proteinExistence type="predicted"/>
<feature type="non-terminal residue" evidence="1">
    <location>
        <position position="1"/>
    </location>
</feature>
<sequence>NTYKVTLRRLTPFETMERMELDSSRLIGRKEQINALHGIFLKSVYFLDNDLSKCVIVGFVKNRSNALGVLFNTKRGHVYWSQDAFNQFAVYFNEITNALETKSKFYTKLDTGEDIKVAKVFGIQHAFLYDGQHTLTLTLSDWVQFIDNLPLLHRAIRDLFLNTEGVLSVIEIALEAENDIRRIGCQV</sequence>
<gene>
    <name evidence="1" type="ORF">g.11254</name>
</gene>
<organism evidence="1">
    <name type="scientific">Graphocephala atropunctata</name>
    <dbReference type="NCBI Taxonomy" id="36148"/>
    <lineage>
        <taxon>Eukaryota</taxon>
        <taxon>Metazoa</taxon>
        <taxon>Ecdysozoa</taxon>
        <taxon>Arthropoda</taxon>
        <taxon>Hexapoda</taxon>
        <taxon>Insecta</taxon>
        <taxon>Pterygota</taxon>
        <taxon>Neoptera</taxon>
        <taxon>Paraneoptera</taxon>
        <taxon>Hemiptera</taxon>
        <taxon>Auchenorrhyncha</taxon>
        <taxon>Membracoidea</taxon>
        <taxon>Cicadellidae</taxon>
        <taxon>Cicadellinae</taxon>
        <taxon>Cicadellini</taxon>
        <taxon>Graphocephala</taxon>
    </lineage>
</organism>
<name>A0A1B6M5N7_9HEMI</name>
<feature type="non-terminal residue" evidence="1">
    <location>
        <position position="187"/>
    </location>
</feature>
<dbReference type="EMBL" id="GEBQ01008745">
    <property type="protein sequence ID" value="JAT31232.1"/>
    <property type="molecule type" value="Transcribed_RNA"/>
</dbReference>